<name>A0A0A9DIP6_ARUDO</name>
<protein>
    <submittedName>
        <fullName evidence="2">Uncharacterized protein</fullName>
    </submittedName>
</protein>
<dbReference type="AlphaFoldDB" id="A0A0A9DIP6"/>
<reference evidence="2" key="1">
    <citation type="submission" date="2014-09" db="EMBL/GenBank/DDBJ databases">
        <authorList>
            <person name="Magalhaes I.L.F."/>
            <person name="Oliveira U."/>
            <person name="Santos F.R."/>
            <person name="Vidigal T.H.D.A."/>
            <person name="Brescovit A.D."/>
            <person name="Santos A.J."/>
        </authorList>
    </citation>
    <scope>NUCLEOTIDE SEQUENCE</scope>
    <source>
        <tissue evidence="2">Shoot tissue taken approximately 20 cm above the soil surface</tissue>
    </source>
</reference>
<sequence>MKYTGEMVNRFMASLSSTYWCNNFLSVVCSKFTPLLYMFLFCRDCMTNQEWVDYVRLHLKNVSILPPQRVCSF</sequence>
<accession>A0A0A9DIP6</accession>
<keyword evidence="1" id="KW-0472">Membrane</keyword>
<keyword evidence="1" id="KW-0812">Transmembrane</keyword>
<proteinExistence type="predicted"/>
<keyword evidence="1" id="KW-1133">Transmembrane helix</keyword>
<evidence type="ECO:0000256" key="1">
    <source>
        <dbReference type="SAM" id="Phobius"/>
    </source>
</evidence>
<evidence type="ECO:0000313" key="2">
    <source>
        <dbReference type="EMBL" id="JAD88479.1"/>
    </source>
</evidence>
<feature type="transmembrane region" description="Helical" evidence="1">
    <location>
        <begin position="20"/>
        <end position="40"/>
    </location>
</feature>
<organism evidence="2">
    <name type="scientific">Arundo donax</name>
    <name type="common">Giant reed</name>
    <name type="synonym">Donax arundinaceus</name>
    <dbReference type="NCBI Taxonomy" id="35708"/>
    <lineage>
        <taxon>Eukaryota</taxon>
        <taxon>Viridiplantae</taxon>
        <taxon>Streptophyta</taxon>
        <taxon>Embryophyta</taxon>
        <taxon>Tracheophyta</taxon>
        <taxon>Spermatophyta</taxon>
        <taxon>Magnoliopsida</taxon>
        <taxon>Liliopsida</taxon>
        <taxon>Poales</taxon>
        <taxon>Poaceae</taxon>
        <taxon>PACMAD clade</taxon>
        <taxon>Arundinoideae</taxon>
        <taxon>Arundineae</taxon>
        <taxon>Arundo</taxon>
    </lineage>
</organism>
<dbReference type="EMBL" id="GBRH01209416">
    <property type="protein sequence ID" value="JAD88479.1"/>
    <property type="molecule type" value="Transcribed_RNA"/>
</dbReference>
<reference evidence="2" key="2">
    <citation type="journal article" date="2015" name="Data Brief">
        <title>Shoot transcriptome of the giant reed, Arundo donax.</title>
        <authorList>
            <person name="Barrero R.A."/>
            <person name="Guerrero F.D."/>
            <person name="Moolhuijzen P."/>
            <person name="Goolsby J.A."/>
            <person name="Tidwell J."/>
            <person name="Bellgard S.E."/>
            <person name="Bellgard M.I."/>
        </authorList>
    </citation>
    <scope>NUCLEOTIDE SEQUENCE</scope>
    <source>
        <tissue evidence="2">Shoot tissue taken approximately 20 cm above the soil surface</tissue>
    </source>
</reference>